<accession>A0A7W5V9B3</accession>
<dbReference type="RefSeq" id="WP_183648581.1">
    <property type="nucleotide sequence ID" value="NZ_JACIBV010000001.1"/>
</dbReference>
<evidence type="ECO:0000313" key="3">
    <source>
        <dbReference type="Proteomes" id="UP000579945"/>
    </source>
</evidence>
<dbReference type="EMBL" id="JACIBV010000001">
    <property type="protein sequence ID" value="MBB3727669.1"/>
    <property type="molecule type" value="Genomic_DNA"/>
</dbReference>
<gene>
    <name evidence="2" type="ORF">FHR33_003529</name>
</gene>
<sequence>MRPYKSVALGLLIVALDLRLNGFDLLMDVIGWVVVVAALGRVGHPAFHGARVAAVAAAVVSVTELMPLPSSLTLMLGLTEVLAVWMIATGIMVSHQDPRTAQVFGLLRWATVAAAGCGWLAAFTGAWPLAFVGLAVRLWLIVELLRAGRVAPA</sequence>
<proteinExistence type="predicted"/>
<keyword evidence="1" id="KW-0472">Membrane</keyword>
<dbReference type="Proteomes" id="UP000579945">
    <property type="component" value="Unassembled WGS sequence"/>
</dbReference>
<evidence type="ECO:0000313" key="2">
    <source>
        <dbReference type="EMBL" id="MBB3727669.1"/>
    </source>
</evidence>
<feature type="transmembrane region" description="Helical" evidence="1">
    <location>
        <begin position="72"/>
        <end position="93"/>
    </location>
</feature>
<dbReference type="AlphaFoldDB" id="A0A7W5V9B3"/>
<feature type="transmembrane region" description="Helical" evidence="1">
    <location>
        <begin position="113"/>
        <end position="140"/>
    </location>
</feature>
<dbReference type="GeneID" id="95389957"/>
<organism evidence="2 3">
    <name type="scientific">Nonomuraea dietziae</name>
    <dbReference type="NCBI Taxonomy" id="65515"/>
    <lineage>
        <taxon>Bacteria</taxon>
        <taxon>Bacillati</taxon>
        <taxon>Actinomycetota</taxon>
        <taxon>Actinomycetes</taxon>
        <taxon>Streptosporangiales</taxon>
        <taxon>Streptosporangiaceae</taxon>
        <taxon>Nonomuraea</taxon>
    </lineage>
</organism>
<keyword evidence="3" id="KW-1185">Reference proteome</keyword>
<name>A0A7W5V9B3_9ACTN</name>
<reference evidence="2 3" key="1">
    <citation type="submission" date="2020-08" db="EMBL/GenBank/DDBJ databases">
        <title>Sequencing the genomes of 1000 actinobacteria strains.</title>
        <authorList>
            <person name="Klenk H.-P."/>
        </authorList>
    </citation>
    <scope>NUCLEOTIDE SEQUENCE [LARGE SCALE GENOMIC DNA]</scope>
    <source>
        <strain evidence="2 3">DSM 44320</strain>
    </source>
</reference>
<evidence type="ECO:0000256" key="1">
    <source>
        <dbReference type="SAM" id="Phobius"/>
    </source>
</evidence>
<protein>
    <recommendedName>
        <fullName evidence="4">Integral membrane protein</fullName>
    </recommendedName>
</protein>
<keyword evidence="1" id="KW-1133">Transmembrane helix</keyword>
<evidence type="ECO:0008006" key="4">
    <source>
        <dbReference type="Google" id="ProtNLM"/>
    </source>
</evidence>
<comment type="caution">
    <text evidence="2">The sequence shown here is derived from an EMBL/GenBank/DDBJ whole genome shotgun (WGS) entry which is preliminary data.</text>
</comment>
<keyword evidence="1" id="KW-0812">Transmembrane</keyword>